<protein>
    <recommendedName>
        <fullName evidence="11">PA14 domain protein</fullName>
    </recommendedName>
</protein>
<dbReference type="InterPro" id="IPR013042">
    <property type="entry name" value="DUF1592"/>
</dbReference>
<feature type="chain" id="PRO_5031372537" description="PA14 domain protein" evidence="6">
    <location>
        <begin position="26"/>
        <end position="822"/>
    </location>
</feature>
<dbReference type="Pfam" id="PF07631">
    <property type="entry name" value="PSD4"/>
    <property type="match status" value="1"/>
</dbReference>
<reference evidence="9 10" key="1">
    <citation type="submission" date="2020-08" db="EMBL/GenBank/DDBJ databases">
        <title>Genomic Encyclopedia of Type Strains, Phase IV (KMG-IV): sequencing the most valuable type-strain genomes for metagenomic binning, comparative biology and taxonomic classification.</title>
        <authorList>
            <person name="Goeker M."/>
        </authorList>
    </citation>
    <scope>NUCLEOTIDE SEQUENCE [LARGE SCALE GENOMIC DNA]</scope>
    <source>
        <strain evidence="9 10">DSM 12251</strain>
    </source>
</reference>
<evidence type="ECO:0000256" key="4">
    <source>
        <dbReference type="PROSITE-ProRule" id="PRU00433"/>
    </source>
</evidence>
<feature type="signal peptide" evidence="6">
    <location>
        <begin position="1"/>
        <end position="25"/>
    </location>
</feature>
<feature type="coiled-coil region" evidence="5">
    <location>
        <begin position="184"/>
        <end position="219"/>
    </location>
</feature>
<keyword evidence="6" id="KW-0732">Signal</keyword>
<sequence length="822" mass="93252">MVIRYSFLALLAPSLTFSLGALLQAADGPHPGKVIYEKLCVECHGDKGQGVDGKYDEPLIGDRTLEALARKIERTMPEENVGACVGEDAKQVAAYIYEAFYSPEAQAITRPPAKDLTRLTIAQYRTSVMDLIGRFRMGPGFDRPISQEMGIKGFYRGFEIPPPEEKKSEEKLPEQVKLDELVAAKADAKVIANARNELRKAEQKRRQQEIEKAEEKRKNRKQFRFERVDGHISFHWGKDSPDAAKMIGEEFNNRWDGGVVAEETGVYEFIVKSENGVRLFVNDDQEALIDGWVSNGPKVREERKSIYLVGGRTYRLVLEHFKFKEDSASVELWWKPPHGVEELIPQHALRTDRSQQLMIISTNFPADDRSVGYERGSSISKAWDQATTEAAIATAEHVEKHLARLANVKPEDPERPTKLKAFAHLFAETAFRRRLSEEQKQLYVESHFKTAKTPEQAVKRVVLFALKSPHFLYPDLRENEQVSDFDVASRLALALWDSIPDKKLFQAASEGKLHTREQVQAQAWRMISDARTKAKLHGFFHHWLDLEHAENTSKDPNAFPGFNQEVLADLRESLLRFIDDVVWSEKSDYRELLRADYLLLNDRLAKFYGQTVQGGEFQRVSFDPNQRAGVVTHPYLLASMAYSKQTSPIHRGVFLTRNIVGISLKSPPMAVTFDESHFNPSLTMREKITELTRNSSCMSCHSTINPLGFSLENFDAIGRWRTKDNNKPVNATSELATEEGKNIRLTGPRDIVNYVADNPAGHRAFIRHLFHHTVKQQIPAYGPQVMDNLQRSFAANGCSIKQLLVEITLLSALEGVPVEVKK</sequence>
<dbReference type="InterPro" id="IPR037524">
    <property type="entry name" value="PA14/GLEYA"/>
</dbReference>
<gene>
    <name evidence="9" type="ORF">HNQ64_003614</name>
</gene>
<accession>A0A7W7YNQ0</accession>
<dbReference type="SUPFAM" id="SSF56988">
    <property type="entry name" value="Anthrax protective antigen"/>
    <property type="match status" value="1"/>
</dbReference>
<evidence type="ECO:0000256" key="1">
    <source>
        <dbReference type="ARBA" id="ARBA00022617"/>
    </source>
</evidence>
<dbReference type="InterPro" id="IPR011658">
    <property type="entry name" value="PA14_dom"/>
</dbReference>
<dbReference type="GO" id="GO:0046872">
    <property type="term" value="F:metal ion binding"/>
    <property type="evidence" value="ECO:0007669"/>
    <property type="project" value="UniProtKB-KW"/>
</dbReference>
<dbReference type="Pfam" id="PF13442">
    <property type="entry name" value="Cytochrome_CBB3"/>
    <property type="match status" value="1"/>
</dbReference>
<keyword evidence="1 4" id="KW-0349">Heme</keyword>
<proteinExistence type="predicted"/>
<dbReference type="Pfam" id="PF07691">
    <property type="entry name" value="PA14"/>
    <property type="match status" value="1"/>
</dbReference>
<dbReference type="RefSeq" id="WP_184211028.1">
    <property type="nucleotide sequence ID" value="NZ_JACHIF010000008.1"/>
</dbReference>
<evidence type="ECO:0008006" key="11">
    <source>
        <dbReference type="Google" id="ProtNLM"/>
    </source>
</evidence>
<dbReference type="Gene3D" id="3.90.182.10">
    <property type="entry name" value="Toxin - Anthrax Protective Antigen,domain 1"/>
    <property type="match status" value="1"/>
</dbReference>
<keyword evidence="3 4" id="KW-0408">Iron</keyword>
<dbReference type="AlphaFoldDB" id="A0A7W7YNQ0"/>
<dbReference type="InterPro" id="IPR013039">
    <property type="entry name" value="DUF1588"/>
</dbReference>
<keyword evidence="5" id="KW-0175">Coiled coil</keyword>
<dbReference type="Pfam" id="PF07627">
    <property type="entry name" value="PSCyt3"/>
    <property type="match status" value="1"/>
</dbReference>
<dbReference type="EMBL" id="JACHIF010000008">
    <property type="protein sequence ID" value="MBB5039342.1"/>
    <property type="molecule type" value="Genomic_DNA"/>
</dbReference>
<evidence type="ECO:0000256" key="6">
    <source>
        <dbReference type="SAM" id="SignalP"/>
    </source>
</evidence>
<evidence type="ECO:0000259" key="8">
    <source>
        <dbReference type="PROSITE" id="PS51820"/>
    </source>
</evidence>
<evidence type="ECO:0000259" key="7">
    <source>
        <dbReference type="PROSITE" id="PS51007"/>
    </source>
</evidence>
<dbReference type="PROSITE" id="PS51820">
    <property type="entry name" value="PA14"/>
    <property type="match status" value="1"/>
</dbReference>
<evidence type="ECO:0000313" key="10">
    <source>
        <dbReference type="Proteomes" id="UP000534294"/>
    </source>
</evidence>
<feature type="domain" description="Cytochrome c" evidence="7">
    <location>
        <begin position="27"/>
        <end position="100"/>
    </location>
</feature>
<name>A0A7W7YNQ0_9BACT</name>
<dbReference type="InterPro" id="IPR009056">
    <property type="entry name" value="Cyt_c-like_dom"/>
</dbReference>
<organism evidence="9 10">
    <name type="scientific">Prosthecobacter dejongeii</name>
    <dbReference type="NCBI Taxonomy" id="48465"/>
    <lineage>
        <taxon>Bacteria</taxon>
        <taxon>Pseudomonadati</taxon>
        <taxon>Verrucomicrobiota</taxon>
        <taxon>Verrucomicrobiia</taxon>
        <taxon>Verrucomicrobiales</taxon>
        <taxon>Verrucomicrobiaceae</taxon>
        <taxon>Prosthecobacter</taxon>
    </lineage>
</organism>
<dbReference type="InterPro" id="IPR036909">
    <property type="entry name" value="Cyt_c-like_dom_sf"/>
</dbReference>
<evidence type="ECO:0000256" key="5">
    <source>
        <dbReference type="SAM" id="Coils"/>
    </source>
</evidence>
<dbReference type="GO" id="GO:0020037">
    <property type="term" value="F:heme binding"/>
    <property type="evidence" value="ECO:0007669"/>
    <property type="project" value="InterPro"/>
</dbReference>
<dbReference type="PROSITE" id="PS51007">
    <property type="entry name" value="CYTC"/>
    <property type="match status" value="1"/>
</dbReference>
<evidence type="ECO:0000256" key="3">
    <source>
        <dbReference type="ARBA" id="ARBA00023004"/>
    </source>
</evidence>
<evidence type="ECO:0000256" key="2">
    <source>
        <dbReference type="ARBA" id="ARBA00022723"/>
    </source>
</evidence>
<dbReference type="Proteomes" id="UP000534294">
    <property type="component" value="Unassembled WGS sequence"/>
</dbReference>
<comment type="caution">
    <text evidence="9">The sequence shown here is derived from an EMBL/GenBank/DDBJ whole genome shotgun (WGS) entry which is preliminary data.</text>
</comment>
<dbReference type="Gene3D" id="1.10.760.10">
    <property type="entry name" value="Cytochrome c-like domain"/>
    <property type="match status" value="1"/>
</dbReference>
<dbReference type="SUPFAM" id="SSF46626">
    <property type="entry name" value="Cytochrome c"/>
    <property type="match status" value="1"/>
</dbReference>
<evidence type="ECO:0000313" key="9">
    <source>
        <dbReference type="EMBL" id="MBB5039342.1"/>
    </source>
</evidence>
<dbReference type="SMART" id="SM00758">
    <property type="entry name" value="PA14"/>
    <property type="match status" value="1"/>
</dbReference>
<feature type="domain" description="PA14" evidence="8">
    <location>
        <begin position="203"/>
        <end position="348"/>
    </location>
</feature>
<dbReference type="GO" id="GO:0009055">
    <property type="term" value="F:electron transfer activity"/>
    <property type="evidence" value="ECO:0007669"/>
    <property type="project" value="InterPro"/>
</dbReference>
<keyword evidence="10" id="KW-1185">Reference proteome</keyword>
<keyword evidence="2 4" id="KW-0479">Metal-binding</keyword>